<evidence type="ECO:0000313" key="2">
    <source>
        <dbReference type="EMBL" id="RPB28618.1"/>
    </source>
</evidence>
<keyword evidence="3" id="KW-1185">Reference proteome</keyword>
<evidence type="ECO:0000256" key="1">
    <source>
        <dbReference type="SAM" id="MobiDB-lite"/>
    </source>
</evidence>
<proteinExistence type="predicted"/>
<dbReference type="EMBL" id="ML121529">
    <property type="protein sequence ID" value="RPB28618.1"/>
    <property type="molecule type" value="Genomic_DNA"/>
</dbReference>
<dbReference type="InParanoid" id="A0A3N4M3S1"/>
<gene>
    <name evidence="2" type="ORF">L211DRAFT_845643</name>
</gene>
<name>A0A3N4M3S1_9PEZI</name>
<sequence length="130" mass="14932">MIGSGLMLKLELANVANKANLVKHSRCFNRRSNAYDQRYAFAKSLDDYFLLEREKKNQGRQEEEEEEEEDEEDEGDFKISNGCLRFTSSDRQSQPTGLFFRSNGFGGLKISLKLIFVIAMSLRNICLSHP</sequence>
<evidence type="ECO:0000313" key="3">
    <source>
        <dbReference type="Proteomes" id="UP000267821"/>
    </source>
</evidence>
<reference evidence="2 3" key="1">
    <citation type="journal article" date="2018" name="Nat. Ecol. Evol.">
        <title>Pezizomycetes genomes reveal the molecular basis of ectomycorrhizal truffle lifestyle.</title>
        <authorList>
            <person name="Murat C."/>
            <person name="Payen T."/>
            <person name="Noel B."/>
            <person name="Kuo A."/>
            <person name="Morin E."/>
            <person name="Chen J."/>
            <person name="Kohler A."/>
            <person name="Krizsan K."/>
            <person name="Balestrini R."/>
            <person name="Da Silva C."/>
            <person name="Montanini B."/>
            <person name="Hainaut M."/>
            <person name="Levati E."/>
            <person name="Barry K.W."/>
            <person name="Belfiori B."/>
            <person name="Cichocki N."/>
            <person name="Clum A."/>
            <person name="Dockter R.B."/>
            <person name="Fauchery L."/>
            <person name="Guy J."/>
            <person name="Iotti M."/>
            <person name="Le Tacon F."/>
            <person name="Lindquist E.A."/>
            <person name="Lipzen A."/>
            <person name="Malagnac F."/>
            <person name="Mello A."/>
            <person name="Molinier V."/>
            <person name="Miyauchi S."/>
            <person name="Poulain J."/>
            <person name="Riccioni C."/>
            <person name="Rubini A."/>
            <person name="Sitrit Y."/>
            <person name="Splivallo R."/>
            <person name="Traeger S."/>
            <person name="Wang M."/>
            <person name="Zifcakova L."/>
            <person name="Wipf D."/>
            <person name="Zambonelli A."/>
            <person name="Paolocci F."/>
            <person name="Nowrousian M."/>
            <person name="Ottonello S."/>
            <person name="Baldrian P."/>
            <person name="Spatafora J.W."/>
            <person name="Henrissat B."/>
            <person name="Nagy L.G."/>
            <person name="Aury J.M."/>
            <person name="Wincker P."/>
            <person name="Grigoriev I.V."/>
            <person name="Bonfante P."/>
            <person name="Martin F.M."/>
        </authorList>
    </citation>
    <scope>NUCLEOTIDE SEQUENCE [LARGE SCALE GENOMIC DNA]</scope>
    <source>
        <strain evidence="2 3">ATCC MYA-4762</strain>
    </source>
</reference>
<dbReference type="Proteomes" id="UP000267821">
    <property type="component" value="Unassembled WGS sequence"/>
</dbReference>
<accession>A0A3N4M3S1</accession>
<feature type="region of interest" description="Disordered" evidence="1">
    <location>
        <begin position="56"/>
        <end position="77"/>
    </location>
</feature>
<organism evidence="2 3">
    <name type="scientific">Terfezia boudieri ATCC MYA-4762</name>
    <dbReference type="NCBI Taxonomy" id="1051890"/>
    <lineage>
        <taxon>Eukaryota</taxon>
        <taxon>Fungi</taxon>
        <taxon>Dikarya</taxon>
        <taxon>Ascomycota</taxon>
        <taxon>Pezizomycotina</taxon>
        <taxon>Pezizomycetes</taxon>
        <taxon>Pezizales</taxon>
        <taxon>Pezizaceae</taxon>
        <taxon>Terfezia</taxon>
    </lineage>
</organism>
<feature type="compositionally biased region" description="Acidic residues" evidence="1">
    <location>
        <begin position="62"/>
        <end position="75"/>
    </location>
</feature>
<protein>
    <submittedName>
        <fullName evidence="2">Uncharacterized protein</fullName>
    </submittedName>
</protein>
<dbReference type="AlphaFoldDB" id="A0A3N4M3S1"/>